<dbReference type="PANTHER" id="PTHR13475:SF3">
    <property type="entry name" value="NEUGRIN"/>
    <property type="match status" value="1"/>
</dbReference>
<comment type="similarity">
    <text evidence="2">Belongs to the RRG9 family.</text>
</comment>
<dbReference type="Pfam" id="PF06413">
    <property type="entry name" value="Neugrin"/>
    <property type="match status" value="1"/>
</dbReference>
<feature type="region of interest" description="Disordered" evidence="4">
    <location>
        <begin position="1"/>
        <end position="87"/>
    </location>
</feature>
<evidence type="ECO:0000256" key="4">
    <source>
        <dbReference type="SAM" id="MobiDB-lite"/>
    </source>
</evidence>
<dbReference type="InterPro" id="IPR010487">
    <property type="entry name" value="NGRN/Rrg9"/>
</dbReference>
<dbReference type="PANTHER" id="PTHR13475">
    <property type="entry name" value="NEUGRIN"/>
    <property type="match status" value="1"/>
</dbReference>
<name>A0A9P5X784_9AGAR</name>
<dbReference type="Proteomes" id="UP000807342">
    <property type="component" value="Unassembled WGS sequence"/>
</dbReference>
<protein>
    <recommendedName>
        <fullName evidence="3">Required for respiratory growth protein 9, mitochondrial</fullName>
    </recommendedName>
</protein>
<reference evidence="5" key="1">
    <citation type="submission" date="2020-11" db="EMBL/GenBank/DDBJ databases">
        <authorList>
            <consortium name="DOE Joint Genome Institute"/>
            <person name="Ahrendt S."/>
            <person name="Riley R."/>
            <person name="Andreopoulos W."/>
            <person name="Labutti K."/>
            <person name="Pangilinan J."/>
            <person name="Ruiz-Duenas F.J."/>
            <person name="Barrasa J.M."/>
            <person name="Sanchez-Garcia M."/>
            <person name="Camarero S."/>
            <person name="Miyauchi S."/>
            <person name="Serrano A."/>
            <person name="Linde D."/>
            <person name="Babiker R."/>
            <person name="Drula E."/>
            <person name="Ayuso-Fernandez I."/>
            <person name="Pacheco R."/>
            <person name="Padilla G."/>
            <person name="Ferreira P."/>
            <person name="Barriuso J."/>
            <person name="Kellner H."/>
            <person name="Castanera R."/>
            <person name="Alfaro M."/>
            <person name="Ramirez L."/>
            <person name="Pisabarro A.G."/>
            <person name="Kuo A."/>
            <person name="Tritt A."/>
            <person name="Lipzen A."/>
            <person name="He G."/>
            <person name="Yan M."/>
            <person name="Ng V."/>
            <person name="Cullen D."/>
            <person name="Martin F."/>
            <person name="Rosso M.-N."/>
            <person name="Henrissat B."/>
            <person name="Hibbett D."/>
            <person name="Martinez A.T."/>
            <person name="Grigoriev I.V."/>
        </authorList>
    </citation>
    <scope>NUCLEOTIDE SEQUENCE</scope>
    <source>
        <strain evidence="5">MF-IS2</strain>
    </source>
</reference>
<dbReference type="EMBL" id="MU151280">
    <property type="protein sequence ID" value="KAF9445804.1"/>
    <property type="molecule type" value="Genomic_DNA"/>
</dbReference>
<accession>A0A9P5X784</accession>
<comment type="caution">
    <text evidence="5">The sequence shown here is derived from an EMBL/GenBank/DDBJ whole genome shotgun (WGS) entry which is preliminary data.</text>
</comment>
<evidence type="ECO:0000256" key="1">
    <source>
        <dbReference type="ARBA" id="ARBA00003548"/>
    </source>
</evidence>
<proteinExistence type="inferred from homology"/>
<sequence>MASRALSSVRALRRYSTQQISSATISAEARRKWGLSGMPSPRSILNDDSIPVDLTEDDDIVNGARPNTPPPHLRKPPTSPTPTEWRAHRESLKRAFPNGWSPPRKLSREAMDGLRELNRFDPQKFSTPVLAERFKISPEAVRRILKSKWEPSPQRRAQWAMRQRKQRDEKTEYRRQTRLKEMQETEDILLAKQFSGGLSLKG</sequence>
<comment type="function">
    <text evidence="1">Required for respiratory activity and maintenance and expression of the mitochondrial genome.</text>
</comment>
<keyword evidence="6" id="KW-1185">Reference proteome</keyword>
<evidence type="ECO:0000256" key="2">
    <source>
        <dbReference type="ARBA" id="ARBA00010895"/>
    </source>
</evidence>
<dbReference type="OrthoDB" id="5578174at2759"/>
<evidence type="ECO:0000313" key="5">
    <source>
        <dbReference type="EMBL" id="KAF9445804.1"/>
    </source>
</evidence>
<dbReference type="AlphaFoldDB" id="A0A9P5X784"/>
<evidence type="ECO:0000313" key="6">
    <source>
        <dbReference type="Proteomes" id="UP000807342"/>
    </source>
</evidence>
<gene>
    <name evidence="5" type="ORF">P691DRAFT_805200</name>
</gene>
<dbReference type="GO" id="GO:0005634">
    <property type="term" value="C:nucleus"/>
    <property type="evidence" value="ECO:0007669"/>
    <property type="project" value="TreeGrafter"/>
</dbReference>
<evidence type="ECO:0000256" key="3">
    <source>
        <dbReference type="ARBA" id="ARBA00013566"/>
    </source>
</evidence>
<organism evidence="5 6">
    <name type="scientific">Macrolepiota fuliginosa MF-IS2</name>
    <dbReference type="NCBI Taxonomy" id="1400762"/>
    <lineage>
        <taxon>Eukaryota</taxon>
        <taxon>Fungi</taxon>
        <taxon>Dikarya</taxon>
        <taxon>Basidiomycota</taxon>
        <taxon>Agaricomycotina</taxon>
        <taxon>Agaricomycetes</taxon>
        <taxon>Agaricomycetidae</taxon>
        <taxon>Agaricales</taxon>
        <taxon>Agaricineae</taxon>
        <taxon>Agaricaceae</taxon>
        <taxon>Macrolepiota</taxon>
    </lineage>
</organism>
<feature type="region of interest" description="Disordered" evidence="4">
    <location>
        <begin position="151"/>
        <end position="174"/>
    </location>
</feature>
<feature type="compositionally biased region" description="Low complexity" evidence="4">
    <location>
        <begin position="1"/>
        <end position="16"/>
    </location>
</feature>